<dbReference type="InterPro" id="IPR025859">
    <property type="entry name" value="AurF/CmlI"/>
</dbReference>
<dbReference type="InterPro" id="IPR012348">
    <property type="entry name" value="RNR-like"/>
</dbReference>
<dbReference type="AlphaFoldDB" id="A0A7W8Z451"/>
<dbReference type="Proteomes" id="UP000588112">
    <property type="component" value="Unassembled WGS sequence"/>
</dbReference>
<keyword evidence="2" id="KW-1185">Reference proteome</keyword>
<dbReference type="RefSeq" id="WP_184611543.1">
    <property type="nucleotide sequence ID" value="NZ_BOOS01000047.1"/>
</dbReference>
<evidence type="ECO:0000313" key="2">
    <source>
        <dbReference type="Proteomes" id="UP000588112"/>
    </source>
</evidence>
<dbReference type="GO" id="GO:0016491">
    <property type="term" value="F:oxidoreductase activity"/>
    <property type="evidence" value="ECO:0007669"/>
    <property type="project" value="InterPro"/>
</dbReference>
<evidence type="ECO:0008006" key="3">
    <source>
        <dbReference type="Google" id="ProtNLM"/>
    </source>
</evidence>
<accession>A0A7W8Z451</accession>
<protein>
    <recommendedName>
        <fullName evidence="3">Aminobenzoate oxygenase</fullName>
    </recommendedName>
</protein>
<gene>
    <name evidence="1" type="ORF">BJ981_002818</name>
</gene>
<dbReference type="EMBL" id="JACHBR010000001">
    <property type="protein sequence ID" value="MBB5627119.1"/>
    <property type="molecule type" value="Genomic_DNA"/>
</dbReference>
<sequence length="310" mass="34065">MSGPFDQWYEAAGVRGGVRRMFTEESEDGKVFYPESLVPYLAHEALAGLSPRTRRELTIRHLYQFLLSTTHLETRIVNTTAELIANDRAGLHLPMRLRLDAFRVYCDEGYHALYSLDLADQIAAGTGVAIPPWDYGGFVDRLERTGRDLLPDTPKLVPLLQAVVFETLITAVLNEIPNDRTVVTVVRDLTRDHAKDEGRHHRFFAAFFAELWAGLDPALRGPVARALPPLIHACLTWDVEPVRSSLLLAGLDADAAGQVVADCYGGDAGAARIADTCQATVRAFQSAGVLEAPGALEAFATHQLLPTRRP</sequence>
<reference evidence="1 2" key="1">
    <citation type="submission" date="2020-08" db="EMBL/GenBank/DDBJ databases">
        <title>Sequencing the genomes of 1000 actinobacteria strains.</title>
        <authorList>
            <person name="Klenk H.-P."/>
        </authorList>
    </citation>
    <scope>NUCLEOTIDE SEQUENCE [LARGE SCALE GENOMIC DNA]</scope>
    <source>
        <strain evidence="1 2">DSM 45790</strain>
    </source>
</reference>
<organism evidence="1 2">
    <name type="scientific">Sphaerisporangium krabiense</name>
    <dbReference type="NCBI Taxonomy" id="763782"/>
    <lineage>
        <taxon>Bacteria</taxon>
        <taxon>Bacillati</taxon>
        <taxon>Actinomycetota</taxon>
        <taxon>Actinomycetes</taxon>
        <taxon>Streptosporangiales</taxon>
        <taxon>Streptosporangiaceae</taxon>
        <taxon>Sphaerisporangium</taxon>
    </lineage>
</organism>
<comment type="caution">
    <text evidence="1">The sequence shown here is derived from an EMBL/GenBank/DDBJ whole genome shotgun (WGS) entry which is preliminary data.</text>
</comment>
<name>A0A7W8Z451_9ACTN</name>
<proteinExistence type="predicted"/>
<dbReference type="Gene3D" id="1.10.620.20">
    <property type="entry name" value="Ribonucleotide Reductase, subunit A"/>
    <property type="match status" value="1"/>
</dbReference>
<evidence type="ECO:0000313" key="1">
    <source>
        <dbReference type="EMBL" id="MBB5627119.1"/>
    </source>
</evidence>
<dbReference type="Pfam" id="PF11583">
    <property type="entry name" value="AurF"/>
    <property type="match status" value="1"/>
</dbReference>